<dbReference type="AlphaFoldDB" id="A0A8J6IQR8"/>
<evidence type="ECO:0000256" key="5">
    <source>
        <dbReference type="ARBA" id="ARBA00022833"/>
    </source>
</evidence>
<reference evidence="10" key="1">
    <citation type="submission" date="2020-08" db="EMBL/GenBank/DDBJ databases">
        <authorList>
            <person name="Liu C."/>
            <person name="Sun Q."/>
        </authorList>
    </citation>
    <scope>NUCLEOTIDE SEQUENCE</scope>
    <source>
        <strain evidence="10">NSJ-65</strain>
    </source>
</reference>
<dbReference type="GO" id="GO:0046872">
    <property type="term" value="F:metal ion binding"/>
    <property type="evidence" value="ECO:0007669"/>
    <property type="project" value="UniProtKB-KW"/>
</dbReference>
<accession>A0A8J6IQR8</accession>
<dbReference type="InterPro" id="IPR043472">
    <property type="entry name" value="Macro_dom-like"/>
</dbReference>
<keyword evidence="6" id="KW-0326">Glycosidase</keyword>
<dbReference type="Proteomes" id="UP000597668">
    <property type="component" value="Unassembled WGS sequence"/>
</dbReference>
<keyword evidence="3" id="KW-0479">Metal-binding</keyword>
<evidence type="ECO:0000256" key="4">
    <source>
        <dbReference type="ARBA" id="ARBA00022801"/>
    </source>
</evidence>
<dbReference type="SMART" id="SM00506">
    <property type="entry name" value="A1pp"/>
    <property type="match status" value="1"/>
</dbReference>
<feature type="domain" description="Macro" evidence="9">
    <location>
        <begin position="70"/>
        <end position="260"/>
    </location>
</feature>
<evidence type="ECO:0000256" key="7">
    <source>
        <dbReference type="ARBA" id="ARBA00048482"/>
    </source>
</evidence>
<dbReference type="CDD" id="cd02908">
    <property type="entry name" value="Macro_OAADPr_deacetylase"/>
    <property type="match status" value="1"/>
</dbReference>
<keyword evidence="4 10" id="KW-0378">Hydrolase</keyword>
<comment type="catalytic activity">
    <reaction evidence="7">
        <text>4-O-(ADP-D-ribosyl)-L-aspartyl-[protein] + H2O = L-aspartyl-[protein] + ADP-D-ribose + H(+)</text>
        <dbReference type="Rhea" id="RHEA:54428"/>
        <dbReference type="Rhea" id="RHEA-COMP:9867"/>
        <dbReference type="Rhea" id="RHEA-COMP:13832"/>
        <dbReference type="ChEBI" id="CHEBI:15377"/>
        <dbReference type="ChEBI" id="CHEBI:15378"/>
        <dbReference type="ChEBI" id="CHEBI:29961"/>
        <dbReference type="ChEBI" id="CHEBI:57967"/>
        <dbReference type="ChEBI" id="CHEBI:138102"/>
    </reaction>
    <physiologicalReaction direction="left-to-right" evidence="7">
        <dbReference type="Rhea" id="RHEA:54429"/>
    </physiologicalReaction>
</comment>
<evidence type="ECO:0000256" key="6">
    <source>
        <dbReference type="ARBA" id="ARBA00023295"/>
    </source>
</evidence>
<dbReference type="SUPFAM" id="SSF52949">
    <property type="entry name" value="Macro domain-like"/>
    <property type="match status" value="1"/>
</dbReference>
<keyword evidence="5" id="KW-0862">Zinc</keyword>
<dbReference type="PROSITE" id="PS51154">
    <property type="entry name" value="MACRO"/>
    <property type="match status" value="1"/>
</dbReference>
<dbReference type="PANTHER" id="PTHR11106:SF121">
    <property type="entry name" value="ADP-RIBOSE 1''-PHOSPHATE PHOSPHATASE"/>
    <property type="match status" value="1"/>
</dbReference>
<proteinExistence type="inferred from homology"/>
<evidence type="ECO:0000256" key="2">
    <source>
        <dbReference type="ARBA" id="ARBA00018852"/>
    </source>
</evidence>
<dbReference type="InterPro" id="IPR002589">
    <property type="entry name" value="Macro_dom"/>
</dbReference>
<evidence type="ECO:0000313" key="11">
    <source>
        <dbReference type="Proteomes" id="UP000597668"/>
    </source>
</evidence>
<name>A0A8J6IQR8_9FIRM</name>
<protein>
    <recommendedName>
        <fullName evidence="2">Protein-ADP-ribose hydrolase</fullName>
    </recommendedName>
</protein>
<gene>
    <name evidence="10" type="ORF">H8K20_12715</name>
</gene>
<dbReference type="PANTHER" id="PTHR11106">
    <property type="entry name" value="GANGLIOSIDE INDUCED DIFFERENTIATION ASSOCIATED PROTEIN 2-RELATED"/>
    <property type="match status" value="1"/>
</dbReference>
<evidence type="ECO:0000256" key="1">
    <source>
        <dbReference type="ARBA" id="ARBA00001947"/>
    </source>
</evidence>
<keyword evidence="11" id="KW-1185">Reference proteome</keyword>
<dbReference type="NCBIfam" id="NF003163">
    <property type="entry name" value="PRK04143.1"/>
    <property type="match status" value="1"/>
</dbReference>
<dbReference type="RefSeq" id="WP_186488683.1">
    <property type="nucleotide sequence ID" value="NZ_JACOGI010000003.1"/>
</dbReference>
<evidence type="ECO:0000313" key="10">
    <source>
        <dbReference type="EMBL" id="MBC3517252.1"/>
    </source>
</evidence>
<dbReference type="Pfam" id="PF01661">
    <property type="entry name" value="Macro"/>
    <property type="match status" value="1"/>
</dbReference>
<evidence type="ECO:0000256" key="8">
    <source>
        <dbReference type="ARBA" id="ARBA00093459"/>
    </source>
</evidence>
<comment type="caution">
    <text evidence="10">The sequence shown here is derived from an EMBL/GenBank/DDBJ whole genome shotgun (WGS) entry which is preliminary data.</text>
</comment>
<sequence>MTQQQRLQDLIQYLLAERPDGSTLAVPQDLHGQKQMFRALRNLRPPQPVSPEFLQLQNDYLQAELALRGTVSLADIPAAEPGLYLWRGDITRLAVDGIVNAANSALLGCFAPCHGCIDNAIHSAAGVQLRQACADIMRRQGHQEPTGQAKITPAFNLPSRYVLHTVGPIVCGRLTAQDRRQLVSCYRACLQLAVQNGLTSLAFCCISTGEFCFPAPVAAQIAVDTVRQFQKQSANKLEVIFDVFTPSDYRLYSQLLANRAAGSWHP</sequence>
<dbReference type="GO" id="GO:0016798">
    <property type="term" value="F:hydrolase activity, acting on glycosyl bonds"/>
    <property type="evidence" value="ECO:0007669"/>
    <property type="project" value="UniProtKB-KW"/>
</dbReference>
<comment type="similarity">
    <text evidence="8">Belongs to the MacroD-type family. Zn-Macro subfamily.</text>
</comment>
<comment type="cofactor">
    <cofactor evidence="1">
        <name>Zn(2+)</name>
        <dbReference type="ChEBI" id="CHEBI:29105"/>
    </cofactor>
</comment>
<evidence type="ECO:0000259" key="9">
    <source>
        <dbReference type="PROSITE" id="PS51154"/>
    </source>
</evidence>
<dbReference type="EMBL" id="JACOGI010000003">
    <property type="protein sequence ID" value="MBC3517252.1"/>
    <property type="molecule type" value="Genomic_DNA"/>
</dbReference>
<dbReference type="Gene3D" id="3.40.220.10">
    <property type="entry name" value="Leucine Aminopeptidase, subunit E, domain 1"/>
    <property type="match status" value="1"/>
</dbReference>
<organism evidence="10 11">
    <name type="scientific">Neobittarella massiliensis</name>
    <name type="common">ex Bilen et al. 2018</name>
    <dbReference type="NCBI Taxonomy" id="2041842"/>
    <lineage>
        <taxon>Bacteria</taxon>
        <taxon>Bacillati</taxon>
        <taxon>Bacillota</taxon>
        <taxon>Clostridia</taxon>
        <taxon>Eubacteriales</taxon>
        <taxon>Oscillospiraceae</taxon>
        <taxon>Neobittarella (ex Bilen et al. 2018)</taxon>
    </lineage>
</organism>
<evidence type="ECO:0000256" key="3">
    <source>
        <dbReference type="ARBA" id="ARBA00022723"/>
    </source>
</evidence>